<dbReference type="GO" id="GO:0008610">
    <property type="term" value="P:lipid biosynthetic process"/>
    <property type="evidence" value="ECO:0007669"/>
    <property type="project" value="TreeGrafter"/>
</dbReference>
<protein>
    <submittedName>
        <fullName evidence="3">Medium-chain acyl-[acyl-carrier-protein] hydrolase</fullName>
    </submittedName>
</protein>
<dbReference type="Gene3D" id="3.40.50.1820">
    <property type="entry name" value="alpha/beta hydrolase"/>
    <property type="match status" value="1"/>
</dbReference>
<dbReference type="InterPro" id="IPR001031">
    <property type="entry name" value="Thioesterase"/>
</dbReference>
<evidence type="ECO:0000313" key="3">
    <source>
        <dbReference type="EMBL" id="TCK22289.1"/>
    </source>
</evidence>
<dbReference type="PANTHER" id="PTHR11487:SF0">
    <property type="entry name" value="S-ACYL FATTY ACID SYNTHASE THIOESTERASE, MEDIUM CHAIN"/>
    <property type="match status" value="1"/>
</dbReference>
<feature type="domain" description="Thioesterase" evidence="2">
    <location>
        <begin position="22"/>
        <end position="241"/>
    </location>
</feature>
<dbReference type="Proteomes" id="UP000295560">
    <property type="component" value="Unassembled WGS sequence"/>
</dbReference>
<keyword evidence="3" id="KW-0378">Hydrolase</keyword>
<gene>
    <name evidence="3" type="ORF">EV378_6290</name>
</gene>
<comment type="similarity">
    <text evidence="1">Belongs to the thioesterase family.</text>
</comment>
<dbReference type="OrthoDB" id="4169718at2"/>
<comment type="caution">
    <text evidence="3">The sequence shown here is derived from an EMBL/GenBank/DDBJ whole genome shotgun (WGS) entry which is preliminary data.</text>
</comment>
<dbReference type="GO" id="GO:0016787">
    <property type="term" value="F:hydrolase activity"/>
    <property type="evidence" value="ECO:0007669"/>
    <property type="project" value="UniProtKB-KW"/>
</dbReference>
<reference evidence="3 4" key="1">
    <citation type="submission" date="2019-03" db="EMBL/GenBank/DDBJ databases">
        <title>Sequencing the genomes of 1000 actinobacteria strains.</title>
        <authorList>
            <person name="Klenk H.-P."/>
        </authorList>
    </citation>
    <scope>NUCLEOTIDE SEQUENCE [LARGE SCALE GENOMIC DNA]</scope>
    <source>
        <strain evidence="3 4">DSM 44969</strain>
    </source>
</reference>
<accession>A0A4R1HR91</accession>
<dbReference type="EMBL" id="SMFZ01000002">
    <property type="protein sequence ID" value="TCK22289.1"/>
    <property type="molecule type" value="Genomic_DNA"/>
</dbReference>
<dbReference type="AlphaFoldDB" id="A0A4R1HR91"/>
<dbReference type="RefSeq" id="WP_132431039.1">
    <property type="nucleotide sequence ID" value="NZ_SMFZ01000002.1"/>
</dbReference>
<evidence type="ECO:0000259" key="2">
    <source>
        <dbReference type="Pfam" id="PF00975"/>
    </source>
</evidence>
<dbReference type="InterPro" id="IPR012223">
    <property type="entry name" value="TEII"/>
</dbReference>
<name>A0A4R1HR91_PSEEN</name>
<evidence type="ECO:0000256" key="1">
    <source>
        <dbReference type="ARBA" id="ARBA00007169"/>
    </source>
</evidence>
<dbReference type="PANTHER" id="PTHR11487">
    <property type="entry name" value="THIOESTERASE"/>
    <property type="match status" value="1"/>
</dbReference>
<dbReference type="Pfam" id="PF00975">
    <property type="entry name" value="Thioesterase"/>
    <property type="match status" value="1"/>
</dbReference>
<keyword evidence="4" id="KW-1185">Reference proteome</keyword>
<dbReference type="InterPro" id="IPR029058">
    <property type="entry name" value="AB_hydrolase_fold"/>
</dbReference>
<organism evidence="3 4">
    <name type="scientific">Pseudonocardia endophytica</name>
    <dbReference type="NCBI Taxonomy" id="401976"/>
    <lineage>
        <taxon>Bacteria</taxon>
        <taxon>Bacillati</taxon>
        <taxon>Actinomycetota</taxon>
        <taxon>Actinomycetes</taxon>
        <taxon>Pseudonocardiales</taxon>
        <taxon>Pseudonocardiaceae</taxon>
        <taxon>Pseudonocardia</taxon>
    </lineage>
</organism>
<proteinExistence type="inferred from homology"/>
<sequence>MSAPTTVASPWLPFHKGQSGLPLFCLPHAGGSASAYRPWQGGIPGVAVLPVQPPGRESRLAEPGHATMTTLVDELATVVLDAAGGEPYAVYGHSLGALVAFELLREIRRRGGTGPVTAIVSGCVAPQCVTEDRTGVGTMTTAELVEMLRRLGGTPSWLLDDPACLDMILPAVRADFGVKESYAYRPEPPLDLPVTVLSSDADPRATDAQQRRWSEQTTSSCTVRTLTGGHFAVLEQRDTARRHLSEALSTWA</sequence>
<evidence type="ECO:0000313" key="4">
    <source>
        <dbReference type="Proteomes" id="UP000295560"/>
    </source>
</evidence>
<dbReference type="SUPFAM" id="SSF53474">
    <property type="entry name" value="alpha/beta-Hydrolases"/>
    <property type="match status" value="1"/>
</dbReference>